<dbReference type="InterPro" id="IPR004449">
    <property type="entry name" value="SixA"/>
</dbReference>
<protein>
    <submittedName>
        <fullName evidence="1">Phosphohistidine phosphatase SixA</fullName>
    </submittedName>
</protein>
<name>A0A7C2BFJ5_9PSED</name>
<dbReference type="GO" id="GO:0005737">
    <property type="term" value="C:cytoplasm"/>
    <property type="evidence" value="ECO:0007669"/>
    <property type="project" value="InterPro"/>
</dbReference>
<dbReference type="Gene3D" id="3.40.50.1240">
    <property type="entry name" value="Phosphoglycerate mutase-like"/>
    <property type="match status" value="1"/>
</dbReference>
<dbReference type="GO" id="GO:0101006">
    <property type="term" value="F:protein histidine phosphatase activity"/>
    <property type="evidence" value="ECO:0007669"/>
    <property type="project" value="InterPro"/>
</dbReference>
<dbReference type="CDD" id="cd07067">
    <property type="entry name" value="HP_PGM_like"/>
    <property type="match status" value="1"/>
</dbReference>
<dbReference type="EMBL" id="DSIN01000009">
    <property type="protein sequence ID" value="HEF24717.1"/>
    <property type="molecule type" value="Genomic_DNA"/>
</dbReference>
<dbReference type="NCBIfam" id="TIGR00249">
    <property type="entry name" value="sixA"/>
    <property type="match status" value="1"/>
</dbReference>
<proteinExistence type="predicted"/>
<dbReference type="Pfam" id="PF00300">
    <property type="entry name" value="His_Phos_1"/>
    <property type="match status" value="1"/>
</dbReference>
<dbReference type="AlphaFoldDB" id="A0A7C2BFJ5"/>
<sequence length="155" mass="17021">MKVWILRHGEAKPQARTDAERELTANGREEVLRSAAHLMGHPVQRIIASPYVRARQTAELVRQALGFAEAIVTVPWLTPESNPHKVLEQLDAYSEENVLLVSHQPLVGSLIGLAVQGSVQQAQPMHTASLAQLEADLPLAGAMELVDVWHAESMK</sequence>
<gene>
    <name evidence="1" type="primary">sixA</name>
    <name evidence="1" type="ORF">ENP23_02955</name>
</gene>
<dbReference type="SMART" id="SM00855">
    <property type="entry name" value="PGAM"/>
    <property type="match status" value="1"/>
</dbReference>
<accession>A0A7C2BFJ5</accession>
<dbReference type="SUPFAM" id="SSF53254">
    <property type="entry name" value="Phosphoglycerate mutase-like"/>
    <property type="match status" value="1"/>
</dbReference>
<comment type="caution">
    <text evidence="1">The sequence shown here is derived from an EMBL/GenBank/DDBJ whole genome shotgun (WGS) entry which is preliminary data.</text>
</comment>
<reference evidence="1" key="1">
    <citation type="journal article" date="2020" name="mSystems">
        <title>Genome- and Community-Level Interaction Insights into Carbon Utilization and Element Cycling Functions of Hydrothermarchaeota in Hydrothermal Sediment.</title>
        <authorList>
            <person name="Zhou Z."/>
            <person name="Liu Y."/>
            <person name="Xu W."/>
            <person name="Pan J."/>
            <person name="Luo Z.H."/>
            <person name="Li M."/>
        </authorList>
    </citation>
    <scope>NUCLEOTIDE SEQUENCE [LARGE SCALE GENOMIC DNA]</scope>
    <source>
        <strain evidence="1">SpSt-200</strain>
    </source>
</reference>
<dbReference type="InterPro" id="IPR029033">
    <property type="entry name" value="His_PPase_superfam"/>
</dbReference>
<dbReference type="InterPro" id="IPR013078">
    <property type="entry name" value="His_Pase_superF_clade-1"/>
</dbReference>
<organism evidence="1">
    <name type="scientific">Pseudomonas graminis</name>
    <dbReference type="NCBI Taxonomy" id="158627"/>
    <lineage>
        <taxon>Bacteria</taxon>
        <taxon>Pseudomonadati</taxon>
        <taxon>Pseudomonadota</taxon>
        <taxon>Gammaproteobacteria</taxon>
        <taxon>Pseudomonadales</taxon>
        <taxon>Pseudomonadaceae</taxon>
        <taxon>Pseudomonas</taxon>
    </lineage>
</organism>
<evidence type="ECO:0000313" key="1">
    <source>
        <dbReference type="EMBL" id="HEF24717.1"/>
    </source>
</evidence>